<evidence type="ECO:0000259" key="2">
    <source>
        <dbReference type="Pfam" id="PF00561"/>
    </source>
</evidence>
<dbReference type="PANTHER" id="PTHR43798:SF31">
    <property type="entry name" value="AB HYDROLASE SUPERFAMILY PROTEIN YCLE"/>
    <property type="match status" value="1"/>
</dbReference>
<evidence type="ECO:0000256" key="1">
    <source>
        <dbReference type="ARBA" id="ARBA00022801"/>
    </source>
</evidence>
<dbReference type="InterPro" id="IPR000073">
    <property type="entry name" value="AB_hydrolase_1"/>
</dbReference>
<organism evidence="3 4">
    <name type="scientific">Nocardia callitridis</name>
    <dbReference type="NCBI Taxonomy" id="648753"/>
    <lineage>
        <taxon>Bacteria</taxon>
        <taxon>Bacillati</taxon>
        <taxon>Actinomycetota</taxon>
        <taxon>Actinomycetes</taxon>
        <taxon>Mycobacteriales</taxon>
        <taxon>Nocardiaceae</taxon>
        <taxon>Nocardia</taxon>
    </lineage>
</organism>
<name>A0ABP9K438_9NOCA</name>
<evidence type="ECO:0000313" key="3">
    <source>
        <dbReference type="EMBL" id="GAA5048998.1"/>
    </source>
</evidence>
<evidence type="ECO:0000313" key="4">
    <source>
        <dbReference type="Proteomes" id="UP001500603"/>
    </source>
</evidence>
<dbReference type="SUPFAM" id="SSF53474">
    <property type="entry name" value="alpha/beta-Hydrolases"/>
    <property type="match status" value="1"/>
</dbReference>
<feature type="domain" description="AB hydrolase-1" evidence="2">
    <location>
        <begin position="66"/>
        <end position="189"/>
    </location>
</feature>
<dbReference type="Pfam" id="PF00561">
    <property type="entry name" value="Abhydrolase_1"/>
    <property type="match status" value="1"/>
</dbReference>
<keyword evidence="4" id="KW-1185">Reference proteome</keyword>
<dbReference type="InterPro" id="IPR029058">
    <property type="entry name" value="AB_hydrolase_fold"/>
</dbReference>
<dbReference type="InterPro" id="IPR050266">
    <property type="entry name" value="AB_hydrolase_sf"/>
</dbReference>
<dbReference type="RefSeq" id="WP_345494561.1">
    <property type="nucleotide sequence ID" value="NZ_BAABJM010000001.1"/>
</dbReference>
<dbReference type="PANTHER" id="PTHR43798">
    <property type="entry name" value="MONOACYLGLYCEROL LIPASE"/>
    <property type="match status" value="1"/>
</dbReference>
<reference evidence="4" key="1">
    <citation type="journal article" date="2019" name="Int. J. Syst. Evol. Microbiol.">
        <title>The Global Catalogue of Microorganisms (GCM) 10K type strain sequencing project: providing services to taxonomists for standard genome sequencing and annotation.</title>
        <authorList>
            <consortium name="The Broad Institute Genomics Platform"/>
            <consortium name="The Broad Institute Genome Sequencing Center for Infectious Disease"/>
            <person name="Wu L."/>
            <person name="Ma J."/>
        </authorList>
    </citation>
    <scope>NUCLEOTIDE SEQUENCE [LARGE SCALE GENOMIC DNA]</scope>
    <source>
        <strain evidence="4">JCM 18298</strain>
    </source>
</reference>
<protein>
    <submittedName>
        <fullName evidence="3">Alpha/beta hydrolase</fullName>
    </submittedName>
</protein>
<dbReference type="Proteomes" id="UP001500603">
    <property type="component" value="Unassembled WGS sequence"/>
</dbReference>
<dbReference type="Gene3D" id="3.40.50.1820">
    <property type="entry name" value="alpha/beta hydrolase"/>
    <property type="match status" value="1"/>
</dbReference>
<keyword evidence="1 3" id="KW-0378">Hydrolase</keyword>
<accession>A0ABP9K438</accession>
<dbReference type="PRINTS" id="PR00111">
    <property type="entry name" value="ABHYDROLASE"/>
</dbReference>
<dbReference type="GO" id="GO:0016787">
    <property type="term" value="F:hydrolase activity"/>
    <property type="evidence" value="ECO:0007669"/>
    <property type="project" value="UniProtKB-KW"/>
</dbReference>
<sequence>MRAMSPNALVPARGGGRFADHRAKLRTRTYQTAALNPPTAPREVIPVTARDGAELRVHAYGPEDGPALVLAHGWTCCLEYWNPQINAFADKYRVIAYDQRGHGDSDFGSSPLSMDLLADDLADVLAAALAPGEKAALVGHSLGAMTVQAWAGRYPHRVAEQLDAVVLTNTGPDSLVAETTLLPLLNKPLGSRARRIPMPRWLGRIGLGMPLLFPPIAPFRRLFANGIMSKAATGDVLDFSLSIVRSCPALVRAKYGVLLSRMDVGQAARKLVVPTTVIAGEFDDLTPAVHAERICRMLADTGSLDAYRLLPTGHLGNAEAYAEFNLELARVLESVRDRGQPDADVEIAG</sequence>
<gene>
    <name evidence="3" type="ORF">GCM10023318_17450</name>
</gene>
<dbReference type="EMBL" id="BAABJM010000001">
    <property type="protein sequence ID" value="GAA5048998.1"/>
    <property type="molecule type" value="Genomic_DNA"/>
</dbReference>
<proteinExistence type="predicted"/>
<comment type="caution">
    <text evidence="3">The sequence shown here is derived from an EMBL/GenBank/DDBJ whole genome shotgun (WGS) entry which is preliminary data.</text>
</comment>